<reference evidence="7 8" key="3">
    <citation type="journal article" date="2011" name="Mol. Syst. Biol.">
        <title>Integrative genome-scale metabolic analysis of Vibrio vulnificus for drug targeting and discovery.</title>
        <authorList>
            <person name="Kim H.U."/>
            <person name="Kim S.Y."/>
            <person name="Jeong H."/>
            <person name="Kim T.Y."/>
            <person name="Kim J.J."/>
            <person name="Choy H.E."/>
            <person name="Yi K.Y."/>
            <person name="Rhee J.H."/>
            <person name="Lee S.Y."/>
        </authorList>
    </citation>
    <scope>NUCLEOTIDE SEQUENCE [LARGE SCALE GENOMIC DNA]</scope>
    <source>
        <strain evidence="7 8">CMCP6</strain>
    </source>
</reference>
<proteinExistence type="predicted"/>
<organism evidence="7 8">
    <name type="scientific">Vibrio vulnificus (strain CMCP6)</name>
    <dbReference type="NCBI Taxonomy" id="216895"/>
    <lineage>
        <taxon>Bacteria</taxon>
        <taxon>Pseudomonadati</taxon>
        <taxon>Pseudomonadota</taxon>
        <taxon>Gammaproteobacteria</taxon>
        <taxon>Vibrionales</taxon>
        <taxon>Vibrionaceae</taxon>
        <taxon>Vibrio</taxon>
    </lineage>
</organism>
<evidence type="ECO:0000313" key="8">
    <source>
        <dbReference type="Proteomes" id="UP000002275"/>
    </source>
</evidence>
<keyword evidence="3 5" id="KW-1133">Transmembrane helix</keyword>
<feature type="domain" description="O-antigen ligase-related" evidence="6">
    <location>
        <begin position="186"/>
        <end position="341"/>
    </location>
</feature>
<evidence type="ECO:0000256" key="1">
    <source>
        <dbReference type="ARBA" id="ARBA00004141"/>
    </source>
</evidence>
<feature type="transmembrane region" description="Helical" evidence="5">
    <location>
        <begin position="360"/>
        <end position="391"/>
    </location>
</feature>
<dbReference type="Proteomes" id="UP000002275">
    <property type="component" value="Chromosome II"/>
</dbReference>
<feature type="transmembrane region" description="Helical" evidence="5">
    <location>
        <begin position="21"/>
        <end position="39"/>
    </location>
</feature>
<feature type="transmembrane region" description="Helical" evidence="5">
    <location>
        <begin position="103"/>
        <end position="122"/>
    </location>
</feature>
<evidence type="ECO:0000256" key="3">
    <source>
        <dbReference type="ARBA" id="ARBA00022989"/>
    </source>
</evidence>
<dbReference type="PANTHER" id="PTHR37422">
    <property type="entry name" value="TEICHURONIC ACID BIOSYNTHESIS PROTEIN TUAE"/>
    <property type="match status" value="1"/>
</dbReference>
<feature type="transmembrane region" description="Helical" evidence="5">
    <location>
        <begin position="185"/>
        <end position="212"/>
    </location>
</feature>
<reference evidence="7 8" key="2">
    <citation type="journal article" date="2003" name="Infect. Immun.">
        <title>Characterization and pathogenic significance of Vibrio vulnificus antigens preferentially expressed in septicemic patients.</title>
        <authorList>
            <person name="Kim Y.R."/>
            <person name="Lee S.E."/>
            <person name="Kim C.M."/>
            <person name="Kim S.Y."/>
            <person name="Shin E.K."/>
            <person name="Shin D.H."/>
            <person name="Chung S.S."/>
            <person name="Choy H.E."/>
            <person name="Progulske-Fox A."/>
            <person name="Hillman J.D."/>
            <person name="Handfield M."/>
            <person name="Rhee J.H."/>
        </authorList>
    </citation>
    <scope>NUCLEOTIDE SEQUENCE [LARGE SCALE GENOMIC DNA]</scope>
    <source>
        <strain evidence="7 8">CMCP6</strain>
    </source>
</reference>
<keyword evidence="2 5" id="KW-0812">Transmembrane</keyword>
<evidence type="ECO:0000256" key="5">
    <source>
        <dbReference type="SAM" id="Phobius"/>
    </source>
</evidence>
<accession>A0A3Q0L0X8</accession>
<dbReference type="KEGG" id="vvu:VV2_1627"/>
<keyword evidence="4 5" id="KW-0472">Membrane</keyword>
<evidence type="ECO:0000256" key="4">
    <source>
        <dbReference type="ARBA" id="ARBA00023136"/>
    </source>
</evidence>
<feature type="transmembrane region" description="Helical" evidence="5">
    <location>
        <begin position="160"/>
        <end position="176"/>
    </location>
</feature>
<evidence type="ECO:0000313" key="7">
    <source>
        <dbReference type="EMBL" id="AAO08485.1"/>
    </source>
</evidence>
<sequence>MKQLMDTSERLYQEGERALELHLYAVAVILYFVSLRTQIAGVTVTIADMIGLASIGFLLLIILKGRMSMETVKVAGINVIFIGYIALNGIINDAGMKNIIVEVIQWSSIVAFLCVLHFLNLFKSKRFLSLVALYAFYAAVYTAVWHVVVIGDFQNFKHLHNAKYLFGFSTVMLYLFRSQIKNSHILLFIAFVLLILSGERKAMLGVLLVLFIDHFFVRGENTKMTHVVMSLAAAFGVISVWAGIYYFGTDWIAESLFLTQNDIYNADLHEARWDSELWRRLLLANGFSLFMDHFYFGVGPKMLLSYIAPYFVGNEELIVYTHNMLLDIAVEYGIIGVALLFGGVLVRLAKAFKTRRQNSIPFLLCIYTLSTALFAATQSTVILMFMLPFFIDVRLPRGASEERENKA</sequence>
<keyword evidence="7" id="KW-0436">Ligase</keyword>
<evidence type="ECO:0000259" key="6">
    <source>
        <dbReference type="Pfam" id="PF04932"/>
    </source>
</evidence>
<gene>
    <name evidence="7" type="ordered locus">VV2_1627</name>
</gene>
<feature type="transmembrane region" description="Helical" evidence="5">
    <location>
        <begin position="328"/>
        <end position="348"/>
    </location>
</feature>
<feature type="transmembrane region" description="Helical" evidence="5">
    <location>
        <begin position="282"/>
        <end position="308"/>
    </location>
</feature>
<dbReference type="GO" id="GO:0016020">
    <property type="term" value="C:membrane"/>
    <property type="evidence" value="ECO:0007669"/>
    <property type="project" value="UniProtKB-SubCell"/>
</dbReference>
<evidence type="ECO:0000256" key="2">
    <source>
        <dbReference type="ARBA" id="ARBA00022692"/>
    </source>
</evidence>
<dbReference type="InterPro" id="IPR051533">
    <property type="entry name" value="WaaL-like"/>
</dbReference>
<comment type="subcellular location">
    <subcellularLocation>
        <location evidence="1">Membrane</location>
        <topology evidence="1">Multi-pass membrane protein</topology>
    </subcellularLocation>
</comment>
<dbReference type="GO" id="GO:0016874">
    <property type="term" value="F:ligase activity"/>
    <property type="evidence" value="ECO:0007669"/>
    <property type="project" value="UniProtKB-KW"/>
</dbReference>
<dbReference type="AlphaFoldDB" id="A0A3Q0L0X8"/>
<reference evidence="8" key="1">
    <citation type="submission" date="2002-12" db="EMBL/GenBank/DDBJ databases">
        <title>Complete genome sequence of Vibrio vulnificus CMCP6.</title>
        <authorList>
            <person name="Rhee J.H."/>
            <person name="Kim S.Y."/>
            <person name="Chung S.S."/>
            <person name="Kim J.J."/>
            <person name="Moon Y.H."/>
            <person name="Jeong H."/>
            <person name="Choy H.E."/>
        </authorList>
    </citation>
    <scope>NUCLEOTIDE SEQUENCE [LARGE SCALE GENOMIC DNA]</scope>
    <source>
        <strain evidence="8">CMCP6</strain>
    </source>
</reference>
<name>A0A3Q0L0X8_VIBVU</name>
<dbReference type="EMBL" id="AE016796">
    <property type="protein sequence ID" value="AAO08485.1"/>
    <property type="molecule type" value="Genomic_DNA"/>
</dbReference>
<feature type="transmembrane region" description="Helical" evidence="5">
    <location>
        <begin position="45"/>
        <end position="63"/>
    </location>
</feature>
<feature type="transmembrane region" description="Helical" evidence="5">
    <location>
        <begin position="224"/>
        <end position="247"/>
    </location>
</feature>
<dbReference type="InterPro" id="IPR007016">
    <property type="entry name" value="O-antigen_ligase-rel_domated"/>
</dbReference>
<dbReference type="RefSeq" id="WP_011082469.1">
    <property type="nucleotide sequence ID" value="NC_004460.2"/>
</dbReference>
<dbReference type="PANTHER" id="PTHR37422:SF13">
    <property type="entry name" value="LIPOPOLYSACCHARIDE BIOSYNTHESIS PROTEIN PA4999-RELATED"/>
    <property type="match status" value="1"/>
</dbReference>
<dbReference type="Pfam" id="PF04932">
    <property type="entry name" value="Wzy_C"/>
    <property type="match status" value="1"/>
</dbReference>
<feature type="transmembrane region" description="Helical" evidence="5">
    <location>
        <begin position="127"/>
        <end position="148"/>
    </location>
</feature>
<protein>
    <submittedName>
        <fullName evidence="7">Capsular polysaccharide synthesis enzyme cpsG, Lipid A core-O-antigen ligase</fullName>
    </submittedName>
</protein>
<feature type="transmembrane region" description="Helical" evidence="5">
    <location>
        <begin position="75"/>
        <end position="91"/>
    </location>
</feature>